<dbReference type="Proteomes" id="UP000814128">
    <property type="component" value="Unassembled WGS sequence"/>
</dbReference>
<sequence length="614" mass="68314">MSEMGTEMVPVSASLSSFTSSVATFFSGVTATAISISAQSTNNDTVSAAVNGFWFTSLVLSTLTTVNLLLGVSWRRSPYRVANDQAPLIVKFWLELAPIGFLALSVINFSIGFALFSWSSSQHPAVIITTIVLTSIMVIGFIAGYAWLWYEREISDSVRFVDKVWLFAMAVFKSFRPRSQLPLHAADISTSSTISFGSTVTDASSLYSEANMSLEKLWVPPRQSDAQHKFQLAKRLLGLPVTRLRNMELLLAIAVSAGVQRGVSVRMLTQRLRAIKMKYEPTDHTDLVNHLQFSPDGSRLVTTSRDQRSLLYVFDENRKPNLWRTMVHIEGEARQLDWSPSGEFLLARLANVIQVWSKDAVLLRGHRRSNSRSVVWVPTADTPDDPRSGCFLSAEEGKVVCTHKDAGFRAEYLVDYPSGKLDIQDLEVTNDGRRFIAIGSLDRRSSQPVPQRLYDMDAQIVERCIPISRDVRDITLAQDGMHALTPPQLWKFELPKGGRPVSLTLEQTYLAEEDTVSFAGSSYFGGENDQLVLCAGKAGDVYIWHTRTGKLLRHITARECMGADLSCIAGSRQENPFMVATGSINGAVQIWAKDIRDVVDMGRKNVAKQEKREE</sequence>
<keyword evidence="2" id="KW-1185">Reference proteome</keyword>
<name>A0ACB8QF94_9AGAM</name>
<dbReference type="EMBL" id="MU273628">
    <property type="protein sequence ID" value="KAI0030317.1"/>
    <property type="molecule type" value="Genomic_DNA"/>
</dbReference>
<evidence type="ECO:0000313" key="1">
    <source>
        <dbReference type="EMBL" id="KAI0030317.1"/>
    </source>
</evidence>
<evidence type="ECO:0000313" key="2">
    <source>
        <dbReference type="Proteomes" id="UP000814128"/>
    </source>
</evidence>
<gene>
    <name evidence="1" type="ORF">K488DRAFT_87887</name>
</gene>
<comment type="caution">
    <text evidence="1">The sequence shown here is derived from an EMBL/GenBank/DDBJ whole genome shotgun (WGS) entry which is preliminary data.</text>
</comment>
<reference evidence="1" key="2">
    <citation type="journal article" date="2022" name="New Phytol.">
        <title>Evolutionary transition to the ectomycorrhizal habit in the genomes of a hyperdiverse lineage of mushroom-forming fungi.</title>
        <authorList>
            <person name="Looney B."/>
            <person name="Miyauchi S."/>
            <person name="Morin E."/>
            <person name="Drula E."/>
            <person name="Courty P.E."/>
            <person name="Kohler A."/>
            <person name="Kuo A."/>
            <person name="LaButti K."/>
            <person name="Pangilinan J."/>
            <person name="Lipzen A."/>
            <person name="Riley R."/>
            <person name="Andreopoulos W."/>
            <person name="He G."/>
            <person name="Johnson J."/>
            <person name="Nolan M."/>
            <person name="Tritt A."/>
            <person name="Barry K.W."/>
            <person name="Grigoriev I.V."/>
            <person name="Nagy L.G."/>
            <person name="Hibbett D."/>
            <person name="Henrissat B."/>
            <person name="Matheny P.B."/>
            <person name="Labbe J."/>
            <person name="Martin F.M."/>
        </authorList>
    </citation>
    <scope>NUCLEOTIDE SEQUENCE</scope>
    <source>
        <strain evidence="1">EC-137</strain>
    </source>
</reference>
<reference evidence="1" key="1">
    <citation type="submission" date="2021-02" db="EMBL/GenBank/DDBJ databases">
        <authorList>
            <consortium name="DOE Joint Genome Institute"/>
            <person name="Ahrendt S."/>
            <person name="Looney B.P."/>
            <person name="Miyauchi S."/>
            <person name="Morin E."/>
            <person name="Drula E."/>
            <person name="Courty P.E."/>
            <person name="Chicoki N."/>
            <person name="Fauchery L."/>
            <person name="Kohler A."/>
            <person name="Kuo A."/>
            <person name="Labutti K."/>
            <person name="Pangilinan J."/>
            <person name="Lipzen A."/>
            <person name="Riley R."/>
            <person name="Andreopoulos W."/>
            <person name="He G."/>
            <person name="Johnson J."/>
            <person name="Barry K.W."/>
            <person name="Grigoriev I.V."/>
            <person name="Nagy L."/>
            <person name="Hibbett D."/>
            <person name="Henrissat B."/>
            <person name="Matheny P.B."/>
            <person name="Labbe J."/>
            <person name="Martin F."/>
        </authorList>
    </citation>
    <scope>NUCLEOTIDE SEQUENCE</scope>
    <source>
        <strain evidence="1">EC-137</strain>
    </source>
</reference>
<accession>A0ACB8QF94</accession>
<organism evidence="1 2">
    <name type="scientific">Vararia minispora EC-137</name>
    <dbReference type="NCBI Taxonomy" id="1314806"/>
    <lineage>
        <taxon>Eukaryota</taxon>
        <taxon>Fungi</taxon>
        <taxon>Dikarya</taxon>
        <taxon>Basidiomycota</taxon>
        <taxon>Agaricomycotina</taxon>
        <taxon>Agaricomycetes</taxon>
        <taxon>Russulales</taxon>
        <taxon>Lachnocladiaceae</taxon>
        <taxon>Vararia</taxon>
    </lineage>
</organism>
<proteinExistence type="predicted"/>
<protein>
    <submittedName>
        <fullName evidence="1">WD40-repeat-containing domain protein</fullName>
    </submittedName>
</protein>